<dbReference type="Gene3D" id="3.40.50.150">
    <property type="entry name" value="Vaccinia Virus protein VP39"/>
    <property type="match status" value="1"/>
</dbReference>
<dbReference type="GO" id="GO:0009307">
    <property type="term" value="P:DNA restriction-modification system"/>
    <property type="evidence" value="ECO:0007669"/>
    <property type="project" value="UniProtKB-KW"/>
</dbReference>
<evidence type="ECO:0000256" key="5">
    <source>
        <dbReference type="PROSITE-ProRule" id="PRU01016"/>
    </source>
</evidence>
<name>A0A2X0XF49_9BACI</name>
<evidence type="ECO:0000256" key="6">
    <source>
        <dbReference type="RuleBase" id="RU000416"/>
    </source>
</evidence>
<dbReference type="GO" id="GO:0032259">
    <property type="term" value="P:methylation"/>
    <property type="evidence" value="ECO:0007669"/>
    <property type="project" value="UniProtKB-KW"/>
</dbReference>
<keyword evidence="1 5" id="KW-0489">Methyltransferase</keyword>
<dbReference type="EMBL" id="UAQE01000001">
    <property type="protein sequence ID" value="SPT97695.1"/>
    <property type="molecule type" value="Genomic_DNA"/>
</dbReference>
<organism evidence="8 9">
    <name type="scientific">Lysinibacillus capsici</name>
    <dbReference type="NCBI Taxonomy" id="2115968"/>
    <lineage>
        <taxon>Bacteria</taxon>
        <taxon>Bacillati</taxon>
        <taxon>Bacillota</taxon>
        <taxon>Bacilli</taxon>
        <taxon>Bacillales</taxon>
        <taxon>Bacillaceae</taxon>
        <taxon>Lysinibacillus</taxon>
    </lineage>
</organism>
<sequence length="409" mass="46577">MDKKYKVLDLFSGAGGMSEGFLQAGFQIVSATDYSKEATETYINRHIQLGHNVNFYSGDIRELTRNKEKLKEFVGDDSIDVIVGGPPCQGFSLSGKRLADDIRNTLFLEYLKIVNFVKPDYFVIENVAGLLSYKFERIIGIDGEVHEDICPQEVIKLEAFKLGYFVKWDILNAKNFGIPQNRPRVIFLGHKIRKDSDGSYKNLVIPPNFPTGENKIVTVQDAISDLNFIGNGEVKMKYNNNYGNKSAYQKMLREGLTPGIDGKPIKENKLFNHQTSKHNIKTMERFKLLKSGESIGDLLPRLSNELREEYFTKKLRCTKLNKNDISPTVLTLPDDIVHYDNKNPRILTVRELARLQSFDDSFEFKGKRTTGGDRRKYETPQYTQVGNAVPPLFARAIAEEIIRALDTKQ</sequence>
<dbReference type="PROSITE" id="PS51679">
    <property type="entry name" value="SAM_MT_C5"/>
    <property type="match status" value="1"/>
</dbReference>
<evidence type="ECO:0000256" key="4">
    <source>
        <dbReference type="ARBA" id="ARBA00022747"/>
    </source>
</evidence>
<dbReference type="Pfam" id="PF00145">
    <property type="entry name" value="DNA_methylase"/>
    <property type="match status" value="1"/>
</dbReference>
<dbReference type="InterPro" id="IPR050390">
    <property type="entry name" value="C5-Methyltransferase"/>
</dbReference>
<keyword evidence="4" id="KW-0680">Restriction system</keyword>
<dbReference type="GO" id="GO:0044027">
    <property type="term" value="P:negative regulation of gene expression via chromosomal CpG island methylation"/>
    <property type="evidence" value="ECO:0007669"/>
    <property type="project" value="TreeGrafter"/>
</dbReference>
<dbReference type="Gene3D" id="3.90.120.10">
    <property type="entry name" value="DNA Methylase, subunit A, domain 2"/>
    <property type="match status" value="1"/>
</dbReference>
<evidence type="ECO:0000256" key="2">
    <source>
        <dbReference type="ARBA" id="ARBA00022679"/>
    </source>
</evidence>
<dbReference type="InterPro" id="IPR001525">
    <property type="entry name" value="C5_MeTfrase"/>
</dbReference>
<comment type="catalytic activity">
    <reaction evidence="7">
        <text>a 2'-deoxycytidine in DNA + S-adenosyl-L-methionine = a 5-methyl-2'-deoxycytidine in DNA + S-adenosyl-L-homocysteine + H(+)</text>
        <dbReference type="Rhea" id="RHEA:13681"/>
        <dbReference type="Rhea" id="RHEA-COMP:11369"/>
        <dbReference type="Rhea" id="RHEA-COMP:11370"/>
        <dbReference type="ChEBI" id="CHEBI:15378"/>
        <dbReference type="ChEBI" id="CHEBI:57856"/>
        <dbReference type="ChEBI" id="CHEBI:59789"/>
        <dbReference type="ChEBI" id="CHEBI:85452"/>
        <dbReference type="ChEBI" id="CHEBI:85454"/>
        <dbReference type="EC" id="2.1.1.37"/>
    </reaction>
</comment>
<accession>A0A2X0XF49</accession>
<evidence type="ECO:0000256" key="7">
    <source>
        <dbReference type="RuleBase" id="RU000417"/>
    </source>
</evidence>
<comment type="similarity">
    <text evidence="5 6">Belongs to the class I-like SAM-binding methyltransferase superfamily. C5-methyltransferase family.</text>
</comment>
<dbReference type="EC" id="2.1.1.37" evidence="7"/>
<dbReference type="GO" id="GO:0003677">
    <property type="term" value="F:DNA binding"/>
    <property type="evidence" value="ECO:0007669"/>
    <property type="project" value="TreeGrafter"/>
</dbReference>
<evidence type="ECO:0000256" key="1">
    <source>
        <dbReference type="ARBA" id="ARBA00022603"/>
    </source>
</evidence>
<proteinExistence type="inferred from homology"/>
<dbReference type="RefSeq" id="WP_112116873.1">
    <property type="nucleotide sequence ID" value="NZ_UAQE01000001.1"/>
</dbReference>
<dbReference type="InterPro" id="IPR018117">
    <property type="entry name" value="C5_DNA_meth_AS"/>
</dbReference>
<dbReference type="GO" id="GO:0003886">
    <property type="term" value="F:DNA (cytosine-5-)-methyltransferase activity"/>
    <property type="evidence" value="ECO:0007669"/>
    <property type="project" value="UniProtKB-EC"/>
</dbReference>
<dbReference type="PRINTS" id="PR00105">
    <property type="entry name" value="C5METTRFRASE"/>
</dbReference>
<evidence type="ECO:0000256" key="3">
    <source>
        <dbReference type="ARBA" id="ARBA00022691"/>
    </source>
</evidence>
<dbReference type="REBASE" id="431616">
    <property type="entry name" value="M.Lsp7582ORF1229P"/>
</dbReference>
<reference evidence="8 9" key="1">
    <citation type="submission" date="2018-06" db="EMBL/GenBank/DDBJ databases">
        <authorList>
            <consortium name="Pathogen Informatics"/>
            <person name="Doyle S."/>
        </authorList>
    </citation>
    <scope>NUCLEOTIDE SEQUENCE [LARGE SCALE GENOMIC DNA]</scope>
    <source>
        <strain evidence="8 9">NCTC7582</strain>
    </source>
</reference>
<dbReference type="NCBIfam" id="TIGR00675">
    <property type="entry name" value="dcm"/>
    <property type="match status" value="1"/>
</dbReference>
<protein>
    <recommendedName>
        <fullName evidence="7">Cytosine-specific methyltransferase</fullName>
        <ecNumber evidence="7">2.1.1.37</ecNumber>
    </recommendedName>
</protein>
<keyword evidence="3 5" id="KW-0949">S-adenosyl-L-methionine</keyword>
<dbReference type="Proteomes" id="UP000251431">
    <property type="component" value="Unassembled WGS sequence"/>
</dbReference>
<dbReference type="PANTHER" id="PTHR10629:SF52">
    <property type="entry name" value="DNA (CYTOSINE-5)-METHYLTRANSFERASE 1"/>
    <property type="match status" value="1"/>
</dbReference>
<dbReference type="PANTHER" id="PTHR10629">
    <property type="entry name" value="CYTOSINE-SPECIFIC METHYLTRANSFERASE"/>
    <property type="match status" value="1"/>
</dbReference>
<feature type="active site" evidence="5">
    <location>
        <position position="88"/>
    </location>
</feature>
<evidence type="ECO:0000313" key="8">
    <source>
        <dbReference type="EMBL" id="SPT97695.1"/>
    </source>
</evidence>
<keyword evidence="2 5" id="KW-0808">Transferase</keyword>
<evidence type="ECO:0000313" key="9">
    <source>
        <dbReference type="Proteomes" id="UP000251431"/>
    </source>
</evidence>
<dbReference type="AlphaFoldDB" id="A0A2X0XF49"/>
<gene>
    <name evidence="8" type="primary">bspRIM</name>
    <name evidence="8" type="ORF">NCTC7582_01229</name>
</gene>
<dbReference type="SUPFAM" id="SSF53335">
    <property type="entry name" value="S-adenosyl-L-methionine-dependent methyltransferases"/>
    <property type="match status" value="1"/>
</dbReference>
<dbReference type="InterPro" id="IPR029063">
    <property type="entry name" value="SAM-dependent_MTases_sf"/>
</dbReference>
<dbReference type="PROSITE" id="PS00094">
    <property type="entry name" value="C5_MTASE_1"/>
    <property type="match status" value="1"/>
</dbReference>